<dbReference type="AlphaFoldDB" id="A0A0K1ET37"/>
<reference evidence="4 5" key="1">
    <citation type="submission" date="2015-07" db="EMBL/GenBank/DDBJ databases">
        <title>Genome analysis of myxobacterium Chondromyces crocatus Cm c5 reveals a high potential for natural compound synthesis and the genetic basis for the loss of fruiting body formation.</title>
        <authorList>
            <person name="Zaburannyi N."/>
            <person name="Bunk B."/>
            <person name="Maier J."/>
            <person name="Overmann J."/>
            <person name="Mueller R."/>
        </authorList>
    </citation>
    <scope>NUCLEOTIDE SEQUENCE [LARGE SCALE GENOMIC DNA]</scope>
    <source>
        <strain evidence="4 5">Cm c5</strain>
    </source>
</reference>
<gene>
    <name evidence="4" type="ORF">CMC5_083080</name>
</gene>
<evidence type="ECO:0000256" key="3">
    <source>
        <dbReference type="SAM" id="SignalP"/>
    </source>
</evidence>
<sequence>MATSTWKLSVAGALALVTLASTAGAQERAPSTLPLKAVRLYEVGLGYFERTGKLGNRSEVALPVPATHLDDALKTLVVLGEGGKATVTGVEFASSVSPSMGRALAGLPEGEELVTYPKLLQSLKGASVELRTGQETLRGRLIDVVEPAQAEVAECQPARAGSGERASGRPEAGGEAGAVSACAAARHLTLLLLTDRGEVRRLRSAEVVGVRPTDPAFAARLGSGLDATSPQGGAARRPLRVMASSTAPVTLGYVAETPVWRSSYRLLLDDAGGGVLQGWALVHNDTDEAWKQVRVELVNGQPASFLFPLAAPRYGRRELVTPDEALSTVPQLHGRTVDSMWGDEESHGASGFGLTGVGHGGGGRGYGIGLGGVGTIGKAVVHGAGASTALSVGNLAAIVQADGVESGVLFRYVLPEPIDLRAHGSALVPFVQRAVSARRIAHFESPGAAARSAARLRNDTGQTLPAGPIAFFADGGFAGEATVDRLIPNDRRTVVFGTDLDVELERHKASFRDEPRLVVFEHGALVEHYVRFHRVTYAIINKSQSPRTVFVNLDYVMNSRVEGADELDYDSESRKAMAIFQVEAKAQPVRELKVEEGLRRSYSAQEWSSKRLASLAAVTTLPAGQRAALRAAAAEMQVAEQRRDALPKVQESITSVVTELQRLRGYLSAAKGDSEGVERFTKRILATEDRLASLRAQAEQLVKERKQRAALAVASLKQLTGAAAAR</sequence>
<keyword evidence="5" id="KW-1185">Reference proteome</keyword>
<dbReference type="KEGG" id="ccro:CMC5_083080"/>
<dbReference type="OrthoDB" id="580912at2"/>
<evidence type="ECO:0000313" key="4">
    <source>
        <dbReference type="EMBL" id="AKT44070.1"/>
    </source>
</evidence>
<evidence type="ECO:0000256" key="2">
    <source>
        <dbReference type="SAM" id="MobiDB-lite"/>
    </source>
</evidence>
<keyword evidence="1" id="KW-0175">Coiled coil</keyword>
<dbReference type="EMBL" id="CP012159">
    <property type="protein sequence ID" value="AKT44070.1"/>
    <property type="molecule type" value="Genomic_DNA"/>
</dbReference>
<protein>
    <recommendedName>
        <fullName evidence="6">DUF4139 domain-containing protein</fullName>
    </recommendedName>
</protein>
<feature type="chain" id="PRO_5005459969" description="DUF4139 domain-containing protein" evidence="3">
    <location>
        <begin position="26"/>
        <end position="726"/>
    </location>
</feature>
<evidence type="ECO:0000313" key="5">
    <source>
        <dbReference type="Proteomes" id="UP000067626"/>
    </source>
</evidence>
<keyword evidence="3" id="KW-0732">Signal</keyword>
<dbReference type="RefSeq" id="WP_050435464.1">
    <property type="nucleotide sequence ID" value="NZ_CP012159.1"/>
</dbReference>
<evidence type="ECO:0008006" key="6">
    <source>
        <dbReference type="Google" id="ProtNLM"/>
    </source>
</evidence>
<dbReference type="STRING" id="52.CMC5_083080"/>
<feature type="coiled-coil region" evidence="1">
    <location>
        <begin position="677"/>
        <end position="704"/>
    </location>
</feature>
<name>A0A0K1ET37_CHOCO</name>
<organism evidence="4 5">
    <name type="scientific">Chondromyces crocatus</name>
    <dbReference type="NCBI Taxonomy" id="52"/>
    <lineage>
        <taxon>Bacteria</taxon>
        <taxon>Pseudomonadati</taxon>
        <taxon>Myxococcota</taxon>
        <taxon>Polyangia</taxon>
        <taxon>Polyangiales</taxon>
        <taxon>Polyangiaceae</taxon>
        <taxon>Chondromyces</taxon>
    </lineage>
</organism>
<feature type="signal peptide" evidence="3">
    <location>
        <begin position="1"/>
        <end position="25"/>
    </location>
</feature>
<accession>A0A0K1ET37</accession>
<dbReference type="Proteomes" id="UP000067626">
    <property type="component" value="Chromosome"/>
</dbReference>
<feature type="region of interest" description="Disordered" evidence="2">
    <location>
        <begin position="155"/>
        <end position="174"/>
    </location>
</feature>
<evidence type="ECO:0000256" key="1">
    <source>
        <dbReference type="SAM" id="Coils"/>
    </source>
</evidence>
<proteinExistence type="predicted"/>